<feature type="domain" description="GST N-terminal" evidence="19">
    <location>
        <begin position="110"/>
        <end position="182"/>
    </location>
</feature>
<name>A0ABD0L8P7_9CAEN</name>
<evidence type="ECO:0000256" key="4">
    <source>
        <dbReference type="ARBA" id="ARBA00019474"/>
    </source>
</evidence>
<evidence type="ECO:0000256" key="9">
    <source>
        <dbReference type="ARBA" id="ARBA00022832"/>
    </source>
</evidence>
<keyword evidence="7" id="KW-0643">Prostaglandin biosynthesis</keyword>
<dbReference type="PROSITE" id="PS00195">
    <property type="entry name" value="GLUTAREDOXIN_1"/>
    <property type="match status" value="1"/>
</dbReference>
<dbReference type="CDD" id="cd03197">
    <property type="entry name" value="GST_C_mPGES2"/>
    <property type="match status" value="1"/>
</dbReference>
<keyword evidence="14" id="KW-0413">Isomerase</keyword>
<dbReference type="EMBL" id="JACVVK020000072">
    <property type="protein sequence ID" value="KAK7495742.1"/>
    <property type="molecule type" value="Genomic_DNA"/>
</dbReference>
<evidence type="ECO:0000256" key="3">
    <source>
        <dbReference type="ARBA" id="ARBA00012203"/>
    </source>
</evidence>
<dbReference type="SUPFAM" id="SSF52833">
    <property type="entry name" value="Thioredoxin-like"/>
    <property type="match status" value="1"/>
</dbReference>
<keyword evidence="5" id="KW-0644">Prostaglandin metabolism</keyword>
<keyword evidence="8" id="KW-0812">Transmembrane</keyword>
<evidence type="ECO:0000256" key="1">
    <source>
        <dbReference type="ARBA" id="ARBA00004702"/>
    </source>
</evidence>
<dbReference type="Gene3D" id="6.20.200.30">
    <property type="match status" value="1"/>
</dbReference>
<dbReference type="SUPFAM" id="SSF47616">
    <property type="entry name" value="GST C-terminal domain-like"/>
    <property type="match status" value="1"/>
</dbReference>
<evidence type="ECO:0000256" key="5">
    <source>
        <dbReference type="ARBA" id="ARBA00022501"/>
    </source>
</evidence>
<dbReference type="PANTHER" id="PTHR12782:SF5">
    <property type="entry name" value="PROSTAGLANDIN E SYNTHASE 2"/>
    <property type="match status" value="1"/>
</dbReference>
<dbReference type="Gene3D" id="3.40.30.10">
    <property type="entry name" value="Glutaredoxin"/>
    <property type="match status" value="1"/>
</dbReference>
<evidence type="ECO:0000256" key="2">
    <source>
        <dbReference type="ARBA" id="ARBA00007409"/>
    </source>
</evidence>
<dbReference type="Pfam" id="PF13417">
    <property type="entry name" value="GST_N_3"/>
    <property type="match status" value="1"/>
</dbReference>
<evidence type="ECO:0000256" key="16">
    <source>
        <dbReference type="ARBA" id="ARBA00023931"/>
    </source>
</evidence>
<dbReference type="InterPro" id="IPR040079">
    <property type="entry name" value="Glutathione_S-Trfase"/>
</dbReference>
<protein>
    <recommendedName>
        <fullName evidence="4">Prostaglandin E synthase 2</fullName>
        <ecNumber evidence="3">5.3.99.3</ecNumber>
    </recommendedName>
    <alternativeName>
        <fullName evidence="17">Microsomal prostaglandin E synthase 2</fullName>
    </alternativeName>
</protein>
<dbReference type="EC" id="5.3.99.3" evidence="3"/>
<evidence type="ECO:0000256" key="17">
    <source>
        <dbReference type="ARBA" id="ARBA00031041"/>
    </source>
</evidence>
<dbReference type="PROSITE" id="PS51354">
    <property type="entry name" value="GLUTAREDOXIN_2"/>
    <property type="match status" value="1"/>
</dbReference>
<dbReference type="GO" id="GO:0050220">
    <property type="term" value="F:prostaglandin-E synthase activity"/>
    <property type="evidence" value="ECO:0007669"/>
    <property type="project" value="UniProtKB-EC"/>
</dbReference>
<evidence type="ECO:0000256" key="18">
    <source>
        <dbReference type="ARBA" id="ARBA00037847"/>
    </source>
</evidence>
<evidence type="ECO:0000313" key="20">
    <source>
        <dbReference type="EMBL" id="KAK7495742.1"/>
    </source>
</evidence>
<comment type="catalytic activity">
    <reaction evidence="15">
        <text>prostaglandin H2 = (12S)-hydroxy-(5Z,8E,10E)-heptadecatrienoate + malonaldehyde</text>
        <dbReference type="Rhea" id="RHEA:48644"/>
        <dbReference type="ChEBI" id="CHEBI:57405"/>
        <dbReference type="ChEBI" id="CHEBI:90694"/>
        <dbReference type="ChEBI" id="CHEBI:566274"/>
    </reaction>
    <physiologicalReaction direction="left-to-right" evidence="15">
        <dbReference type="Rhea" id="RHEA:48645"/>
    </physiologicalReaction>
</comment>
<keyword evidence="9" id="KW-0276">Fatty acid metabolism</keyword>
<comment type="catalytic activity">
    <reaction evidence="16">
        <text>prostaglandin H2 = prostaglandin E2</text>
        <dbReference type="Rhea" id="RHEA:12893"/>
        <dbReference type="ChEBI" id="CHEBI:57405"/>
        <dbReference type="ChEBI" id="CHEBI:606564"/>
        <dbReference type="EC" id="5.3.99.3"/>
    </reaction>
    <physiologicalReaction direction="left-to-right" evidence="16">
        <dbReference type="Rhea" id="RHEA:12894"/>
    </physiologicalReaction>
</comment>
<evidence type="ECO:0000256" key="10">
    <source>
        <dbReference type="ARBA" id="ARBA00022989"/>
    </source>
</evidence>
<sequence>MAAPIRLVAAVRPFEGFLVALRAQSQRPSLATQTARSFSQGKPFWKVSNLGKKLLLASSVTLTGVTLATVGQSLWPLWQSVYAGSVVKPEITPSRRVRMDTDNSGLKLTLFQFQTCPFCCKVRALLDYYGFSYDIVEVNSVTKKQINWSKYKKVPILTADGIGEDGFLQLNDSSVIMSILESWRHNPQQSLEKYLECYVCIESEEKGKKVYDFPNRYFIMFFDRTNLPTTVEQRQEERKWRKWTDDHLVHMLSPNVYRTPSEALQAFNYFSKVGEWEQNFSTVERLVVIYTGAAVMYVLGKLLRKKYNLKDDVRESLYEACSDWVKAVGKKRMFMGGDQPNLADLSVYGVLNSIEGCQAFQDARNNTNIDVWYKRMQTAVKSHAGAHPLQKTA</sequence>
<dbReference type="InterPro" id="IPR004045">
    <property type="entry name" value="Glutathione_S-Trfase_N"/>
</dbReference>
<proteinExistence type="inferred from homology"/>
<evidence type="ECO:0000256" key="15">
    <source>
        <dbReference type="ARBA" id="ARBA00023930"/>
    </source>
</evidence>
<dbReference type="AlphaFoldDB" id="A0ABD0L8P7"/>
<dbReference type="SFLD" id="SFLDG01182">
    <property type="entry name" value="Prostaglandin_E_synthase_like"/>
    <property type="match status" value="1"/>
</dbReference>
<keyword evidence="11" id="KW-0443">Lipid metabolism</keyword>
<reference evidence="20 21" key="1">
    <citation type="journal article" date="2023" name="Sci. Data">
        <title>Genome assembly of the Korean intertidal mud-creeper Batillaria attramentaria.</title>
        <authorList>
            <person name="Patra A.K."/>
            <person name="Ho P.T."/>
            <person name="Jun S."/>
            <person name="Lee S.J."/>
            <person name="Kim Y."/>
            <person name="Won Y.J."/>
        </authorList>
    </citation>
    <scope>NUCLEOTIDE SEQUENCE [LARGE SCALE GENOMIC DNA]</scope>
    <source>
        <strain evidence="20">Wonlab-2016</strain>
    </source>
</reference>
<keyword evidence="6" id="KW-0444">Lipid biosynthesis</keyword>
<evidence type="ECO:0000256" key="14">
    <source>
        <dbReference type="ARBA" id="ARBA00023235"/>
    </source>
</evidence>
<dbReference type="GO" id="GO:0001516">
    <property type="term" value="P:prostaglandin biosynthetic process"/>
    <property type="evidence" value="ECO:0007669"/>
    <property type="project" value="UniProtKB-KW"/>
</dbReference>
<dbReference type="InterPro" id="IPR034335">
    <property type="entry name" value="PGES2_C"/>
</dbReference>
<keyword evidence="21" id="KW-1185">Reference proteome</keyword>
<dbReference type="Proteomes" id="UP001519460">
    <property type="component" value="Unassembled WGS sequence"/>
</dbReference>
<accession>A0ABD0L8P7</accession>
<evidence type="ECO:0000256" key="11">
    <source>
        <dbReference type="ARBA" id="ARBA00023098"/>
    </source>
</evidence>
<evidence type="ECO:0000256" key="13">
    <source>
        <dbReference type="ARBA" id="ARBA00023160"/>
    </source>
</evidence>
<evidence type="ECO:0000256" key="8">
    <source>
        <dbReference type="ARBA" id="ARBA00022692"/>
    </source>
</evidence>
<dbReference type="InterPro" id="IPR011767">
    <property type="entry name" value="GLR_AS"/>
</dbReference>
<keyword evidence="12" id="KW-0472">Membrane</keyword>
<dbReference type="SFLD" id="SFLDG01203">
    <property type="entry name" value="Prostaglandin_E_synthase_like1"/>
    <property type="match status" value="1"/>
</dbReference>
<evidence type="ECO:0000256" key="6">
    <source>
        <dbReference type="ARBA" id="ARBA00022516"/>
    </source>
</evidence>
<comment type="subcellular location">
    <subcellularLocation>
        <location evidence="18">Endomembrane system</location>
        <topology evidence="18">Single-pass membrane protein</topology>
    </subcellularLocation>
</comment>
<organism evidence="20 21">
    <name type="scientific">Batillaria attramentaria</name>
    <dbReference type="NCBI Taxonomy" id="370345"/>
    <lineage>
        <taxon>Eukaryota</taxon>
        <taxon>Metazoa</taxon>
        <taxon>Spiralia</taxon>
        <taxon>Lophotrochozoa</taxon>
        <taxon>Mollusca</taxon>
        <taxon>Gastropoda</taxon>
        <taxon>Caenogastropoda</taxon>
        <taxon>Sorbeoconcha</taxon>
        <taxon>Cerithioidea</taxon>
        <taxon>Batillariidae</taxon>
        <taxon>Batillaria</taxon>
    </lineage>
</organism>
<keyword evidence="13" id="KW-0275">Fatty acid biosynthesis</keyword>
<dbReference type="PANTHER" id="PTHR12782">
    <property type="entry name" value="MICROSOMAL PROSTAGLANDIN E SYNTHASE-2"/>
    <property type="match status" value="1"/>
</dbReference>
<gene>
    <name evidence="20" type="ORF">BaRGS_00012962</name>
</gene>
<dbReference type="InterPro" id="IPR034334">
    <property type="entry name" value="PGES2"/>
</dbReference>
<dbReference type="Gene3D" id="1.20.1050.10">
    <property type="match status" value="1"/>
</dbReference>
<comment type="caution">
    <text evidence="20">The sequence shown here is derived from an EMBL/GenBank/DDBJ whole genome shotgun (WGS) entry which is preliminary data.</text>
</comment>
<dbReference type="InterPro" id="IPR036282">
    <property type="entry name" value="Glutathione-S-Trfase_C_sf"/>
</dbReference>
<dbReference type="GO" id="GO:0012505">
    <property type="term" value="C:endomembrane system"/>
    <property type="evidence" value="ECO:0007669"/>
    <property type="project" value="UniProtKB-SubCell"/>
</dbReference>
<evidence type="ECO:0000256" key="7">
    <source>
        <dbReference type="ARBA" id="ARBA00022585"/>
    </source>
</evidence>
<keyword evidence="10" id="KW-1133">Transmembrane helix</keyword>
<evidence type="ECO:0000313" key="21">
    <source>
        <dbReference type="Proteomes" id="UP001519460"/>
    </source>
</evidence>
<evidence type="ECO:0000256" key="12">
    <source>
        <dbReference type="ARBA" id="ARBA00023136"/>
    </source>
</evidence>
<dbReference type="SFLD" id="SFLDS00019">
    <property type="entry name" value="Glutathione_Transferase_(cytos"/>
    <property type="match status" value="1"/>
</dbReference>
<evidence type="ECO:0000259" key="19">
    <source>
        <dbReference type="Pfam" id="PF13417"/>
    </source>
</evidence>
<dbReference type="InterPro" id="IPR036249">
    <property type="entry name" value="Thioredoxin-like_sf"/>
</dbReference>
<comment type="similarity">
    <text evidence="2">Belongs to the GST superfamily.</text>
</comment>
<comment type="pathway">
    <text evidence="1">Lipid metabolism; prostaglandin biosynthesis.</text>
</comment>